<dbReference type="InterPro" id="IPR009060">
    <property type="entry name" value="UBA-like_sf"/>
</dbReference>
<feature type="compositionally biased region" description="Basic residues" evidence="1">
    <location>
        <begin position="203"/>
        <end position="217"/>
    </location>
</feature>
<feature type="region of interest" description="Disordered" evidence="1">
    <location>
        <begin position="199"/>
        <end position="243"/>
    </location>
</feature>
<protein>
    <recommendedName>
        <fullName evidence="2">UBA domain-containing protein</fullName>
    </recommendedName>
</protein>
<dbReference type="Gene3D" id="1.10.8.10">
    <property type="entry name" value="DNA helicase RuvA subunit, C-terminal domain"/>
    <property type="match status" value="1"/>
</dbReference>
<feature type="region of interest" description="Disordered" evidence="1">
    <location>
        <begin position="1"/>
        <end position="64"/>
    </location>
</feature>
<reference evidence="3" key="1">
    <citation type="submission" date="2020-12" db="EMBL/GenBank/DDBJ databases">
        <authorList>
            <person name="Iha C."/>
        </authorList>
    </citation>
    <scope>NUCLEOTIDE SEQUENCE</scope>
</reference>
<name>A0A8S1IKR4_9CHLO</name>
<dbReference type="PROSITE" id="PS50030">
    <property type="entry name" value="UBA"/>
    <property type="match status" value="1"/>
</dbReference>
<evidence type="ECO:0000256" key="1">
    <source>
        <dbReference type="SAM" id="MobiDB-lite"/>
    </source>
</evidence>
<feature type="region of interest" description="Disordered" evidence="1">
    <location>
        <begin position="106"/>
        <end position="162"/>
    </location>
</feature>
<evidence type="ECO:0000313" key="3">
    <source>
        <dbReference type="EMBL" id="CAD7695393.1"/>
    </source>
</evidence>
<gene>
    <name evidence="3" type="ORF">OSTQU699_LOCUS754</name>
</gene>
<accession>A0A8S1IKR4</accession>
<keyword evidence="4" id="KW-1185">Reference proteome</keyword>
<evidence type="ECO:0000259" key="2">
    <source>
        <dbReference type="PROSITE" id="PS50030"/>
    </source>
</evidence>
<dbReference type="EMBL" id="CAJHUC010000338">
    <property type="protein sequence ID" value="CAD7695393.1"/>
    <property type="molecule type" value="Genomic_DNA"/>
</dbReference>
<evidence type="ECO:0000313" key="4">
    <source>
        <dbReference type="Proteomes" id="UP000708148"/>
    </source>
</evidence>
<feature type="compositionally biased region" description="Polar residues" evidence="1">
    <location>
        <begin position="32"/>
        <end position="46"/>
    </location>
</feature>
<comment type="caution">
    <text evidence="3">The sequence shown here is derived from an EMBL/GenBank/DDBJ whole genome shotgun (WGS) entry which is preliminary data.</text>
</comment>
<dbReference type="OrthoDB" id="515654at2759"/>
<proteinExistence type="predicted"/>
<feature type="domain" description="UBA" evidence="2">
    <location>
        <begin position="262"/>
        <end position="301"/>
    </location>
</feature>
<dbReference type="AlphaFoldDB" id="A0A8S1IKR4"/>
<dbReference type="PANTHER" id="PTHR35294">
    <property type="entry name" value="UBIQUITIN-ASSOCIATED/TRANSLATION ELONGATION FACTOR EF1B PROTEIN"/>
    <property type="match status" value="1"/>
</dbReference>
<dbReference type="InterPro" id="IPR015940">
    <property type="entry name" value="UBA"/>
</dbReference>
<dbReference type="SMART" id="SM00165">
    <property type="entry name" value="UBA"/>
    <property type="match status" value="2"/>
</dbReference>
<feature type="compositionally biased region" description="Polar residues" evidence="1">
    <location>
        <begin position="153"/>
        <end position="162"/>
    </location>
</feature>
<feature type="compositionally biased region" description="Polar residues" evidence="1">
    <location>
        <begin position="225"/>
        <end position="234"/>
    </location>
</feature>
<sequence>MPNTAFIAPMKSPVARSPGSSRSDLASKPTARGSTSATPSWSSQESASRDGPRPTPSVPTVPLASAWSKPLAGVSRKQAPDLTSLTAFPPARFSLPSTLEDEFPLPTAALASSKSEDASRSGSGLASARSDELQSATPQTSLPQASPWGPGMRSTSHGRSQSLVADNTASARMVTRYPPAPSAESTDLPVGMDYLQEAQLTKSQRRNMKRTERKRKGANNEKDSLSSSLDNTPCGSPPEQEAENGIGSVLRDLCVESLVAWKATKHFKQLQMLGFTAPQSLRALQRYGSDIELAIAWLLDGGVEADDDCFGLPGDVAPEINLTDELNLLAEMQSVFGIPHDVIEQAVVDCNGDLNAAVCSVLERRADAPAGKDADRFQDADRLCDPGAAQSTKIPSSTKPPPGFDRDRTVESYSYRSASAEAGDGVGMGGARAPGGLLDAPGHVVDRWALGGVLGSNLDAYRSGAADFTSLGIRAARLPADGTGDVDLAKLSQRRGTEIPLLGGHGCGPQAPFCGGGSGMAGVAGVGNLVTDLEHYNRLIQSEGSSSVFDRLDRLQGGYGAEGGAKGGAGLAWGQLPGVEGGRCTGDGPQGALRGAGAVSGSEVEQAEELEHLLGSLLCR</sequence>
<feature type="compositionally biased region" description="Polar residues" evidence="1">
    <location>
        <begin position="133"/>
        <end position="144"/>
    </location>
</feature>
<dbReference type="Proteomes" id="UP000708148">
    <property type="component" value="Unassembled WGS sequence"/>
</dbReference>
<dbReference type="PANTHER" id="PTHR35294:SF1">
    <property type="entry name" value="OS05G0409000 PROTEIN"/>
    <property type="match status" value="1"/>
</dbReference>
<organism evidence="3 4">
    <name type="scientific">Ostreobium quekettii</name>
    <dbReference type="NCBI Taxonomy" id="121088"/>
    <lineage>
        <taxon>Eukaryota</taxon>
        <taxon>Viridiplantae</taxon>
        <taxon>Chlorophyta</taxon>
        <taxon>core chlorophytes</taxon>
        <taxon>Ulvophyceae</taxon>
        <taxon>TCBD clade</taxon>
        <taxon>Bryopsidales</taxon>
        <taxon>Ostreobineae</taxon>
        <taxon>Ostreobiaceae</taxon>
        <taxon>Ostreobium</taxon>
    </lineage>
</organism>
<dbReference type="SUPFAM" id="SSF46934">
    <property type="entry name" value="UBA-like"/>
    <property type="match status" value="1"/>
</dbReference>
<feature type="region of interest" description="Disordered" evidence="1">
    <location>
        <begin position="385"/>
        <end position="408"/>
    </location>
</feature>